<dbReference type="InterPro" id="IPR024977">
    <property type="entry name" value="Apc4-like_WD40_dom"/>
</dbReference>
<feature type="repeat" description="WD" evidence="3">
    <location>
        <begin position="170"/>
        <end position="212"/>
    </location>
</feature>
<dbReference type="PANTHER" id="PTHR47822:SF2">
    <property type="entry name" value="F-BOX AND WD-40 DOMAIN PROTEIN 7"/>
    <property type="match status" value="1"/>
</dbReference>
<dbReference type="AlphaFoldDB" id="A0AAD1XKE6"/>
<dbReference type="PROSITE" id="PS50082">
    <property type="entry name" value="WD_REPEATS_2"/>
    <property type="match status" value="3"/>
</dbReference>
<evidence type="ECO:0000313" key="6">
    <source>
        <dbReference type="Proteomes" id="UP001295684"/>
    </source>
</evidence>
<dbReference type="InterPro" id="IPR015943">
    <property type="entry name" value="WD40/YVTN_repeat-like_dom_sf"/>
</dbReference>
<organism evidence="5 6">
    <name type="scientific">Euplotes crassus</name>
    <dbReference type="NCBI Taxonomy" id="5936"/>
    <lineage>
        <taxon>Eukaryota</taxon>
        <taxon>Sar</taxon>
        <taxon>Alveolata</taxon>
        <taxon>Ciliophora</taxon>
        <taxon>Intramacronucleata</taxon>
        <taxon>Spirotrichea</taxon>
        <taxon>Hypotrichia</taxon>
        <taxon>Euplotida</taxon>
        <taxon>Euplotidae</taxon>
        <taxon>Moneuplotes</taxon>
    </lineage>
</organism>
<name>A0AAD1XKE6_EUPCR</name>
<dbReference type="SUPFAM" id="SSF50978">
    <property type="entry name" value="WD40 repeat-like"/>
    <property type="match status" value="1"/>
</dbReference>
<dbReference type="Proteomes" id="UP001295684">
    <property type="component" value="Unassembled WGS sequence"/>
</dbReference>
<dbReference type="PANTHER" id="PTHR47822">
    <property type="entry name" value="CARBOHYDRATE BINDING DOMAIN CONTAINING PROTEIN"/>
    <property type="match status" value="1"/>
</dbReference>
<keyword evidence="2" id="KW-0677">Repeat</keyword>
<evidence type="ECO:0000313" key="5">
    <source>
        <dbReference type="EMBL" id="CAI2374343.1"/>
    </source>
</evidence>
<dbReference type="InterPro" id="IPR001680">
    <property type="entry name" value="WD40_rpt"/>
</dbReference>
<feature type="domain" description="Anaphase-promoting complex subunit 4-like WD40" evidence="4">
    <location>
        <begin position="25"/>
        <end position="85"/>
    </location>
</feature>
<dbReference type="Pfam" id="PF00400">
    <property type="entry name" value="WD40"/>
    <property type="match status" value="2"/>
</dbReference>
<accession>A0AAD1XKE6</accession>
<proteinExistence type="predicted"/>
<dbReference type="SMART" id="SM00320">
    <property type="entry name" value="WD40"/>
    <property type="match status" value="5"/>
</dbReference>
<dbReference type="EMBL" id="CAMPGE010015736">
    <property type="protein sequence ID" value="CAI2374343.1"/>
    <property type="molecule type" value="Genomic_DNA"/>
</dbReference>
<sequence>MAEFDHRIENSGTSKLVVEHVMTLMDTEDEIFTVKYDPKDKYIACGCGDGAIRVYNVFTGKMSFLLADTEDEDDFLFPITCLRWRPVTAEMKAKNVLVACSADGLLYHWHVTSGKLLHTLDLSDHGSQFFCLDFSPDGKNLALGAKDKTIRIVDEHTKTLVSTLEGGTGVLGHSNRVFSVKYIPEDPNLIISGGWDNTVLLWDLRTSKVVSSFYGPHICGDSLDIRNGKILAGSYHNSDNLYLIDLETLELDQKINWYGDGFKKKDGKSPSSLYSALYTSDGSHIIAGGASPNEVRIFKNEEDGHKVVSSISDLESCPLSIDVAHSSNQFAFGTADGYLRIMNLTESED</sequence>
<evidence type="ECO:0000256" key="1">
    <source>
        <dbReference type="ARBA" id="ARBA00022574"/>
    </source>
</evidence>
<keyword evidence="6" id="KW-1185">Reference proteome</keyword>
<dbReference type="PROSITE" id="PS00678">
    <property type="entry name" value="WD_REPEATS_1"/>
    <property type="match status" value="1"/>
</dbReference>
<protein>
    <recommendedName>
        <fullName evidence="4">Anaphase-promoting complex subunit 4-like WD40 domain-containing protein</fullName>
    </recommendedName>
</protein>
<reference evidence="5" key="1">
    <citation type="submission" date="2023-07" db="EMBL/GenBank/DDBJ databases">
        <authorList>
            <consortium name="AG Swart"/>
            <person name="Singh M."/>
            <person name="Singh A."/>
            <person name="Seah K."/>
            <person name="Emmerich C."/>
        </authorList>
    </citation>
    <scope>NUCLEOTIDE SEQUENCE</scope>
    <source>
        <strain evidence="5">DP1</strain>
    </source>
</reference>
<keyword evidence="1 3" id="KW-0853">WD repeat</keyword>
<evidence type="ECO:0000256" key="3">
    <source>
        <dbReference type="PROSITE-ProRule" id="PRU00221"/>
    </source>
</evidence>
<feature type="repeat" description="WD" evidence="3">
    <location>
        <begin position="24"/>
        <end position="65"/>
    </location>
</feature>
<dbReference type="Gene3D" id="2.130.10.10">
    <property type="entry name" value="YVTN repeat-like/Quinoprotein amine dehydrogenase"/>
    <property type="match status" value="2"/>
</dbReference>
<dbReference type="PROSITE" id="PS50294">
    <property type="entry name" value="WD_REPEATS_REGION"/>
    <property type="match status" value="1"/>
</dbReference>
<evidence type="ECO:0000256" key="2">
    <source>
        <dbReference type="ARBA" id="ARBA00022737"/>
    </source>
</evidence>
<evidence type="ECO:0000259" key="4">
    <source>
        <dbReference type="Pfam" id="PF12894"/>
    </source>
</evidence>
<comment type="caution">
    <text evidence="5">The sequence shown here is derived from an EMBL/GenBank/DDBJ whole genome shotgun (WGS) entry which is preliminary data.</text>
</comment>
<feature type="repeat" description="WD" evidence="3">
    <location>
        <begin position="122"/>
        <end position="163"/>
    </location>
</feature>
<gene>
    <name evidence="5" type="ORF">ECRASSUSDP1_LOCUS15695</name>
</gene>
<dbReference type="InterPro" id="IPR019775">
    <property type="entry name" value="WD40_repeat_CS"/>
</dbReference>
<dbReference type="Pfam" id="PF12894">
    <property type="entry name" value="ANAPC4_WD40"/>
    <property type="match status" value="1"/>
</dbReference>
<dbReference type="InterPro" id="IPR036322">
    <property type="entry name" value="WD40_repeat_dom_sf"/>
</dbReference>